<name>A0ABR8U2W1_9CELL</name>
<reference evidence="2 3" key="1">
    <citation type="submission" date="2020-08" db="EMBL/GenBank/DDBJ databases">
        <title>A Genomic Blueprint of the Chicken Gut Microbiome.</title>
        <authorList>
            <person name="Gilroy R."/>
            <person name="Ravi A."/>
            <person name="Getino M."/>
            <person name="Pursley I."/>
            <person name="Horton D.L."/>
            <person name="Alikhan N.-F."/>
            <person name="Baker D."/>
            <person name="Gharbi K."/>
            <person name="Hall N."/>
            <person name="Watson M."/>
            <person name="Adriaenssens E.M."/>
            <person name="Foster-Nyarko E."/>
            <person name="Jarju S."/>
            <person name="Secka A."/>
            <person name="Antonio M."/>
            <person name="Oren A."/>
            <person name="Chaudhuri R."/>
            <person name="La Ragione R.M."/>
            <person name="Hildebrand F."/>
            <person name="Pallen M.J."/>
        </authorList>
    </citation>
    <scope>NUCLEOTIDE SEQUENCE [LARGE SCALE GENOMIC DNA]</scope>
    <source>
        <strain evidence="2 3">Sa2CUA9</strain>
    </source>
</reference>
<dbReference type="EMBL" id="JACSQF010000020">
    <property type="protein sequence ID" value="MBD7982356.1"/>
    <property type="molecule type" value="Genomic_DNA"/>
</dbReference>
<dbReference type="Proteomes" id="UP000655570">
    <property type="component" value="Unassembled WGS sequence"/>
</dbReference>
<evidence type="ECO:0000256" key="1">
    <source>
        <dbReference type="SAM" id="MobiDB-lite"/>
    </source>
</evidence>
<keyword evidence="3" id="KW-1185">Reference proteome</keyword>
<evidence type="ECO:0000313" key="2">
    <source>
        <dbReference type="EMBL" id="MBD7982356.1"/>
    </source>
</evidence>
<dbReference type="RefSeq" id="WP_191805570.1">
    <property type="nucleotide sequence ID" value="NZ_JACSQF010000020.1"/>
</dbReference>
<feature type="region of interest" description="Disordered" evidence="1">
    <location>
        <begin position="25"/>
        <end position="49"/>
    </location>
</feature>
<comment type="caution">
    <text evidence="2">The sequence shown here is derived from an EMBL/GenBank/DDBJ whole genome shotgun (WGS) entry which is preliminary data.</text>
</comment>
<sequence length="49" mass="5175">MSRVVEHVDRYLAFRVAVMPRRIEGPGTGGEGAVPALAGRGAQSLSPVR</sequence>
<gene>
    <name evidence="2" type="ORF">H9641_16775</name>
</gene>
<organism evidence="2 3">
    <name type="scientific">Oerskovia merdavium</name>
    <dbReference type="NCBI Taxonomy" id="2762227"/>
    <lineage>
        <taxon>Bacteria</taxon>
        <taxon>Bacillati</taxon>
        <taxon>Actinomycetota</taxon>
        <taxon>Actinomycetes</taxon>
        <taxon>Micrococcales</taxon>
        <taxon>Cellulomonadaceae</taxon>
        <taxon>Oerskovia</taxon>
    </lineage>
</organism>
<evidence type="ECO:0000313" key="3">
    <source>
        <dbReference type="Proteomes" id="UP000655570"/>
    </source>
</evidence>
<protein>
    <submittedName>
        <fullName evidence="2">Uncharacterized protein</fullName>
    </submittedName>
</protein>
<accession>A0ABR8U2W1</accession>
<proteinExistence type="predicted"/>